<dbReference type="Pfam" id="PF00425">
    <property type="entry name" value="Chorismate_bind"/>
    <property type="match status" value="1"/>
</dbReference>
<keyword evidence="4" id="KW-0413">Isomerase</keyword>
<dbReference type="GO" id="GO:0008909">
    <property type="term" value="F:isochorismate synthase activity"/>
    <property type="evidence" value="ECO:0007669"/>
    <property type="project" value="UniProtKB-EC"/>
</dbReference>
<evidence type="ECO:0000256" key="5">
    <source>
        <dbReference type="ARBA" id="ARBA00041564"/>
    </source>
</evidence>
<comment type="caution">
    <text evidence="7">The sequence shown here is derived from an EMBL/GenBank/DDBJ whole genome shotgun (WGS) entry which is preliminary data.</text>
</comment>
<dbReference type="Proteomes" id="UP000447876">
    <property type="component" value="Unassembled WGS sequence"/>
</dbReference>
<dbReference type="PANTHER" id="PTHR42839">
    <property type="entry name" value="ISOCHORISMATE SYNTHASE ENTC"/>
    <property type="match status" value="1"/>
</dbReference>
<protein>
    <recommendedName>
        <fullName evidence="3">isochorismate synthase</fullName>
        <ecNumber evidence="3">5.4.4.2</ecNumber>
    </recommendedName>
    <alternativeName>
        <fullName evidence="5">Isochorismate mutase</fullName>
    </alternativeName>
</protein>
<dbReference type="RefSeq" id="WP_155609006.1">
    <property type="nucleotide sequence ID" value="NZ_WNZW01000001.1"/>
</dbReference>
<dbReference type="InterPro" id="IPR005801">
    <property type="entry name" value="ADC_synthase"/>
</dbReference>
<name>A0A7X2YXD8_9BACL</name>
<reference evidence="7 8" key="1">
    <citation type="submission" date="2019-11" db="EMBL/GenBank/DDBJ databases">
        <title>Draft genome sequences of five Paenibacillus species of dairy origin.</title>
        <authorList>
            <person name="Olajide A.M."/>
            <person name="Chen S."/>
            <person name="Lapointe G."/>
        </authorList>
    </citation>
    <scope>NUCLEOTIDE SEQUENCE [LARGE SCALE GENOMIC DNA]</scope>
    <source>
        <strain evidence="7 8">12CR55</strain>
    </source>
</reference>
<evidence type="ECO:0000256" key="4">
    <source>
        <dbReference type="ARBA" id="ARBA00023235"/>
    </source>
</evidence>
<dbReference type="SUPFAM" id="SSF56322">
    <property type="entry name" value="ADC synthase"/>
    <property type="match status" value="1"/>
</dbReference>
<comment type="similarity">
    <text evidence="2">Belongs to the isochorismate synthase family.</text>
</comment>
<dbReference type="PANTHER" id="PTHR42839:SF2">
    <property type="entry name" value="ISOCHORISMATE SYNTHASE ENTC"/>
    <property type="match status" value="1"/>
</dbReference>
<evidence type="ECO:0000256" key="2">
    <source>
        <dbReference type="ARBA" id="ARBA00005297"/>
    </source>
</evidence>
<dbReference type="OrthoDB" id="9803598at2"/>
<dbReference type="InterPro" id="IPR004561">
    <property type="entry name" value="IsoChor_synthase"/>
</dbReference>
<organism evidence="7 8">
    <name type="scientific">Paenibacillus woosongensis</name>
    <dbReference type="NCBI Taxonomy" id="307580"/>
    <lineage>
        <taxon>Bacteria</taxon>
        <taxon>Bacillati</taxon>
        <taxon>Bacillota</taxon>
        <taxon>Bacilli</taxon>
        <taxon>Bacillales</taxon>
        <taxon>Paenibacillaceae</taxon>
        <taxon>Paenibacillus</taxon>
    </lineage>
</organism>
<evidence type="ECO:0000256" key="1">
    <source>
        <dbReference type="ARBA" id="ARBA00000799"/>
    </source>
</evidence>
<feature type="domain" description="Chorismate-utilising enzyme C-terminal" evidence="6">
    <location>
        <begin position="141"/>
        <end position="417"/>
    </location>
</feature>
<comment type="catalytic activity">
    <reaction evidence="1">
        <text>chorismate = isochorismate</text>
        <dbReference type="Rhea" id="RHEA:18985"/>
        <dbReference type="ChEBI" id="CHEBI:29748"/>
        <dbReference type="ChEBI" id="CHEBI:29780"/>
        <dbReference type="EC" id="5.4.4.2"/>
    </reaction>
</comment>
<accession>A0A7X2YXD8</accession>
<dbReference type="EMBL" id="WNZW01000001">
    <property type="protein sequence ID" value="MUG43522.1"/>
    <property type="molecule type" value="Genomic_DNA"/>
</dbReference>
<sequence>MANHGAVYANTAAQLLEEYESGLCFFLSSPRRTLLAKGEWARYWAEPGEGSPQALSDRVQGLLASAGRAGGEPIVVGAIPFDLAQPAELVVPLTTQWAGPLSFSGEDRYESRRDSAAIGRNRIDEIISSDPEFEVSMYPDPEHYKKNVNEALDRLNRDMLQKVVLSRTLQLTYAKPVDISRLLRNLARHNPQGYTFAVNLAGGGSTSPEKASGRAKPDLRGAGVRTLIGASPELLITKTGLSIRANPLAGSAPRSDDPAEDERRAAALLASAKDRFEHRLVVEAVEAALRPYCKSLDVPEGPSLVQTETMWHLSTDIYGELASPGATVLDLALSLHPTPAICGTPTELARETIREVEQFERGFFTGMVGWCDAKGDGEWIVTIRCAEAEERSLRLYAGAGIVADSSAEAELAETAAKFRTLLLAMGLHDPQFAFRGNTKEGY</sequence>
<evidence type="ECO:0000313" key="8">
    <source>
        <dbReference type="Proteomes" id="UP000447876"/>
    </source>
</evidence>
<evidence type="ECO:0000256" key="3">
    <source>
        <dbReference type="ARBA" id="ARBA00012824"/>
    </source>
</evidence>
<gene>
    <name evidence="7" type="primary">dhbC</name>
    <name evidence="7" type="ORF">GNP95_00625</name>
</gene>
<dbReference type="EC" id="5.4.4.2" evidence="3"/>
<dbReference type="InterPro" id="IPR015890">
    <property type="entry name" value="Chorismate_C"/>
</dbReference>
<evidence type="ECO:0000313" key="7">
    <source>
        <dbReference type="EMBL" id="MUG43522.1"/>
    </source>
</evidence>
<proteinExistence type="inferred from homology"/>
<dbReference type="AlphaFoldDB" id="A0A7X2YXD8"/>
<dbReference type="NCBIfam" id="TIGR00543">
    <property type="entry name" value="isochor_syn"/>
    <property type="match status" value="1"/>
</dbReference>
<dbReference type="NCBIfam" id="NF005380">
    <property type="entry name" value="PRK06923.1"/>
    <property type="match status" value="1"/>
</dbReference>
<dbReference type="Gene3D" id="3.60.120.10">
    <property type="entry name" value="Anthranilate synthase"/>
    <property type="match status" value="1"/>
</dbReference>
<evidence type="ECO:0000259" key="6">
    <source>
        <dbReference type="Pfam" id="PF00425"/>
    </source>
</evidence>
<dbReference type="GO" id="GO:0009697">
    <property type="term" value="P:salicylic acid biosynthetic process"/>
    <property type="evidence" value="ECO:0007669"/>
    <property type="project" value="TreeGrafter"/>
</dbReference>